<dbReference type="GO" id="GO:0065002">
    <property type="term" value="P:intracellular protein transmembrane transport"/>
    <property type="evidence" value="ECO:0007669"/>
    <property type="project" value="TreeGrafter"/>
</dbReference>
<keyword evidence="4 5" id="KW-0472">Membrane</keyword>
<comment type="subcellular location">
    <subcellularLocation>
        <location evidence="5">Cell membrane</location>
        <topology evidence="5">Multi-pass membrane protein</topology>
    </subcellularLocation>
    <subcellularLocation>
        <location evidence="1">Membrane</location>
        <topology evidence="1">Multi-pass membrane protein</topology>
    </subcellularLocation>
</comment>
<feature type="transmembrane region" description="Helical" evidence="5">
    <location>
        <begin position="234"/>
        <end position="256"/>
    </location>
</feature>
<dbReference type="RefSeq" id="WP_349246240.1">
    <property type="nucleotide sequence ID" value="NZ_JASCXX010000025.1"/>
</dbReference>
<accession>A0AAW6TYR7</accession>
<feature type="transmembrane region" description="Helical" evidence="5">
    <location>
        <begin position="144"/>
        <end position="165"/>
    </location>
</feature>
<evidence type="ECO:0000313" key="7">
    <source>
        <dbReference type="Proteomes" id="UP001431776"/>
    </source>
</evidence>
<comment type="similarity">
    <text evidence="5">Belongs to the TatC family.</text>
</comment>
<name>A0AAW6TYR7_9BACT</name>
<gene>
    <name evidence="5 6" type="primary">tatC</name>
    <name evidence="6" type="ORF">QJ522_17355</name>
</gene>
<evidence type="ECO:0000256" key="4">
    <source>
        <dbReference type="ARBA" id="ARBA00023136"/>
    </source>
</evidence>
<dbReference type="Proteomes" id="UP001431776">
    <property type="component" value="Unassembled WGS sequence"/>
</dbReference>
<keyword evidence="5" id="KW-0813">Transport</keyword>
<keyword evidence="5" id="KW-1003">Cell membrane</keyword>
<dbReference type="EMBL" id="JASCXX010000025">
    <property type="protein sequence ID" value="MDI6450831.1"/>
    <property type="molecule type" value="Genomic_DNA"/>
</dbReference>
<dbReference type="InterPro" id="IPR002033">
    <property type="entry name" value="TatC"/>
</dbReference>
<dbReference type="PANTHER" id="PTHR30371:SF0">
    <property type="entry name" value="SEC-INDEPENDENT PROTEIN TRANSLOCASE PROTEIN TATC, CHLOROPLASTIC-RELATED"/>
    <property type="match status" value="1"/>
</dbReference>
<dbReference type="GO" id="GO:0043953">
    <property type="term" value="P:protein transport by the Tat complex"/>
    <property type="evidence" value="ECO:0007669"/>
    <property type="project" value="UniProtKB-UniRule"/>
</dbReference>
<sequence length="328" mass="36588">MKKQDPLSCTMSLGDHLEELRARLILAILGLAIGSIVALIFGTFVLRFIERPYKTAMRERIEKTELPRVQSETLAFLNLFFADLTERLASDPNAPEIDPDRVRFIQEVSVNAVETWTERMYGAAGNKDLPRDARLKVLGIPEAFTAYMKIALISGLILTCPWVFYQLWMFVAAGLYEHEQRYVRQAIPFSAALFIAGALFFLFVVAPLSLKFFLVFGDIIGVAANWTLEKYISFVTVLMLVFGLAFQTPIAIFVLVRTGLVALETLRGIRKYVILGMVVVSAIVTPPDVISQVTLAVPLYGLYELGMLLARLSIKKAEKKSRDAEGGA</sequence>
<evidence type="ECO:0000256" key="2">
    <source>
        <dbReference type="ARBA" id="ARBA00022692"/>
    </source>
</evidence>
<evidence type="ECO:0000313" key="6">
    <source>
        <dbReference type="EMBL" id="MDI6450831.1"/>
    </source>
</evidence>
<dbReference type="Pfam" id="PF00902">
    <property type="entry name" value="TatC"/>
    <property type="match status" value="1"/>
</dbReference>
<keyword evidence="2 5" id="KW-0812">Transmembrane</keyword>
<dbReference type="HAMAP" id="MF_00902">
    <property type="entry name" value="TatC"/>
    <property type="match status" value="1"/>
</dbReference>
<dbReference type="GO" id="GO:0033281">
    <property type="term" value="C:TAT protein transport complex"/>
    <property type="evidence" value="ECO:0007669"/>
    <property type="project" value="UniProtKB-UniRule"/>
</dbReference>
<evidence type="ECO:0000256" key="1">
    <source>
        <dbReference type="ARBA" id="ARBA00004141"/>
    </source>
</evidence>
<keyword evidence="5" id="KW-0811">Translocation</keyword>
<feature type="transmembrane region" description="Helical" evidence="5">
    <location>
        <begin position="290"/>
        <end position="312"/>
    </location>
</feature>
<evidence type="ECO:0000256" key="5">
    <source>
        <dbReference type="HAMAP-Rule" id="MF_00902"/>
    </source>
</evidence>
<dbReference type="GO" id="GO:0009977">
    <property type="term" value="F:proton motive force dependent protein transmembrane transporter activity"/>
    <property type="evidence" value="ECO:0007669"/>
    <property type="project" value="TreeGrafter"/>
</dbReference>
<feature type="transmembrane region" description="Helical" evidence="5">
    <location>
        <begin position="268"/>
        <end position="284"/>
    </location>
</feature>
<comment type="subunit">
    <text evidence="5">Forms a complex with TatA.</text>
</comment>
<feature type="transmembrane region" description="Helical" evidence="5">
    <location>
        <begin position="185"/>
        <end position="205"/>
    </location>
</feature>
<comment type="caution">
    <text evidence="6">The sequence shown here is derived from an EMBL/GenBank/DDBJ whole genome shotgun (WGS) entry which is preliminary data.</text>
</comment>
<dbReference type="PANTHER" id="PTHR30371">
    <property type="entry name" value="SEC-INDEPENDENT PROTEIN TRANSLOCASE PROTEIN TATC"/>
    <property type="match status" value="1"/>
</dbReference>
<keyword evidence="5" id="KW-0653">Protein transport</keyword>
<dbReference type="AlphaFoldDB" id="A0AAW6TYR7"/>
<keyword evidence="3 5" id="KW-1133">Transmembrane helix</keyword>
<reference evidence="6" key="1">
    <citation type="submission" date="2023-05" db="EMBL/GenBank/DDBJ databases">
        <title>Anaerotaeda fermentans gen. nov., sp. nov., a novel anaerobic planctomycete of the new family within the order Sedimentisphaerales isolated from Taman Peninsula, Russia.</title>
        <authorList>
            <person name="Khomyakova M.A."/>
            <person name="Merkel A.Y."/>
            <person name="Slobodkin A.I."/>
        </authorList>
    </citation>
    <scope>NUCLEOTIDE SEQUENCE</scope>
    <source>
        <strain evidence="6">M17dextr</strain>
    </source>
</reference>
<proteinExistence type="inferred from homology"/>
<keyword evidence="7" id="KW-1185">Reference proteome</keyword>
<evidence type="ECO:0000256" key="3">
    <source>
        <dbReference type="ARBA" id="ARBA00022989"/>
    </source>
</evidence>
<dbReference type="NCBIfam" id="TIGR00945">
    <property type="entry name" value="tatC"/>
    <property type="match status" value="1"/>
</dbReference>
<comment type="function">
    <text evidence="5">Part of the twin-arginine translocation (Tat) system that transports large folded proteins containing a characteristic twin-arginine motif in their signal peptide across membranes.</text>
</comment>
<protein>
    <recommendedName>
        <fullName evidence="5">Sec-independent protein translocase protein TatC</fullName>
    </recommendedName>
</protein>
<organism evidence="6 7">
    <name type="scientific">Anaerobaca lacustris</name>
    <dbReference type="NCBI Taxonomy" id="3044600"/>
    <lineage>
        <taxon>Bacteria</taxon>
        <taxon>Pseudomonadati</taxon>
        <taxon>Planctomycetota</taxon>
        <taxon>Phycisphaerae</taxon>
        <taxon>Sedimentisphaerales</taxon>
        <taxon>Anaerobacaceae</taxon>
        <taxon>Anaerobaca</taxon>
    </lineage>
</organism>
<feature type="transmembrane region" description="Helical" evidence="5">
    <location>
        <begin position="24"/>
        <end position="49"/>
    </location>
</feature>